<dbReference type="SUPFAM" id="SSF103473">
    <property type="entry name" value="MFS general substrate transporter"/>
    <property type="match status" value="1"/>
</dbReference>
<keyword evidence="4 5" id="KW-0472">Membrane</keyword>
<comment type="caution">
    <text evidence="7">The sequence shown here is derived from an EMBL/GenBank/DDBJ whole genome shotgun (WGS) entry which is preliminary data.</text>
</comment>
<feature type="transmembrane region" description="Helical" evidence="5">
    <location>
        <begin position="316"/>
        <end position="341"/>
    </location>
</feature>
<accession>A0AA37F9R9</accession>
<evidence type="ECO:0000256" key="1">
    <source>
        <dbReference type="ARBA" id="ARBA00004141"/>
    </source>
</evidence>
<dbReference type="PANTHER" id="PTHR11662">
    <property type="entry name" value="SOLUTE CARRIER FAMILY 17"/>
    <property type="match status" value="1"/>
</dbReference>
<feature type="transmembrane region" description="Helical" evidence="5">
    <location>
        <begin position="381"/>
        <end position="399"/>
    </location>
</feature>
<keyword evidence="8" id="KW-1185">Reference proteome</keyword>
<feature type="transmembrane region" description="Helical" evidence="5">
    <location>
        <begin position="353"/>
        <end position="375"/>
    </location>
</feature>
<evidence type="ECO:0000256" key="4">
    <source>
        <dbReference type="ARBA" id="ARBA00023136"/>
    </source>
</evidence>
<evidence type="ECO:0000256" key="3">
    <source>
        <dbReference type="ARBA" id="ARBA00022989"/>
    </source>
</evidence>
<evidence type="ECO:0000313" key="8">
    <source>
        <dbReference type="Proteomes" id="UP000632195"/>
    </source>
</evidence>
<comment type="subcellular location">
    <subcellularLocation>
        <location evidence="1">Membrane</location>
        <topology evidence="1">Multi-pass membrane protein</topology>
    </subcellularLocation>
</comment>
<dbReference type="GO" id="GO:0016020">
    <property type="term" value="C:membrane"/>
    <property type="evidence" value="ECO:0007669"/>
    <property type="project" value="UniProtKB-SubCell"/>
</dbReference>
<feature type="transmembrane region" description="Helical" evidence="5">
    <location>
        <begin position="128"/>
        <end position="148"/>
    </location>
</feature>
<dbReference type="Pfam" id="PF07690">
    <property type="entry name" value="MFS_1"/>
    <property type="match status" value="1"/>
</dbReference>
<evidence type="ECO:0000256" key="5">
    <source>
        <dbReference type="SAM" id="Phobius"/>
    </source>
</evidence>
<dbReference type="AlphaFoldDB" id="A0AA37F9R9"/>
<dbReference type="InterPro" id="IPR011701">
    <property type="entry name" value="MFS"/>
</dbReference>
<feature type="transmembrane region" description="Helical" evidence="5">
    <location>
        <begin position="291"/>
        <end position="310"/>
    </location>
</feature>
<reference evidence="7" key="1">
    <citation type="journal article" date="2014" name="Int. J. Syst. Evol. Microbiol.">
        <title>Complete genome sequence of Corynebacterium casei LMG S-19264T (=DSM 44701T), isolated from a smear-ripened cheese.</title>
        <authorList>
            <consortium name="US DOE Joint Genome Institute (JGI-PGF)"/>
            <person name="Walter F."/>
            <person name="Albersmeier A."/>
            <person name="Kalinowski J."/>
            <person name="Ruckert C."/>
        </authorList>
    </citation>
    <scope>NUCLEOTIDE SEQUENCE</scope>
    <source>
        <strain evidence="7">JCM 13583</strain>
    </source>
</reference>
<dbReference type="EMBL" id="BMNY01000002">
    <property type="protein sequence ID" value="GGM76596.1"/>
    <property type="molecule type" value="Genomic_DNA"/>
</dbReference>
<name>A0AA37F9R9_9ARCH</name>
<sequence length="413" mass="45387">MVFGFITFDYIDRGLVTSALPVLTTEFHLSPLLQAAIGDGFTYGYLIMNPVVGYILDRYGARLSVTRFGLGWGAVQTITAGAFSAAYLVIARVFLGIMEAVGFPGVTKITAEWMPRQEKARSGTIGDSGVNVGIILGSLLLLGVDLIIPSSIAWRYALLISGILTILLSSALIFILYDTPEKHPKISKEELDYIRSNQEKAVEQVKAPVSSWFRTSDYWGSMMGLGAQAGIFFGLLTWLPLYLYEARHFTLTFTLAYTALIWGFGFIGEITGGFVIDYINRTRGPNTGMKVGFTVSSLGVTFGLLATALARSPILAVEILAATFFFLRWSGIQWAVSSFLVPKEYAGQWGGHIGFWETLWGIIVPLAFGELLSVTHKYTPGIYMFVLIGIVYFVGTVIFTRYRPLMLKTAVPS</sequence>
<dbReference type="InterPro" id="IPR050382">
    <property type="entry name" value="MFS_Na/Anion_cotransporter"/>
</dbReference>
<evidence type="ECO:0000256" key="2">
    <source>
        <dbReference type="ARBA" id="ARBA00022692"/>
    </source>
</evidence>
<keyword evidence="2 5" id="KW-0812">Transmembrane</keyword>
<evidence type="ECO:0000313" key="7">
    <source>
        <dbReference type="EMBL" id="GGM76596.1"/>
    </source>
</evidence>
<dbReference type="Proteomes" id="UP000632195">
    <property type="component" value="Unassembled WGS sequence"/>
</dbReference>
<dbReference type="InterPro" id="IPR020846">
    <property type="entry name" value="MFS_dom"/>
</dbReference>
<dbReference type="PROSITE" id="PS50850">
    <property type="entry name" value="MFS"/>
    <property type="match status" value="1"/>
</dbReference>
<proteinExistence type="predicted"/>
<feature type="transmembrane region" description="Helical" evidence="5">
    <location>
        <begin position="255"/>
        <end position="279"/>
    </location>
</feature>
<dbReference type="PANTHER" id="PTHR11662:SF399">
    <property type="entry name" value="FI19708P1-RELATED"/>
    <property type="match status" value="1"/>
</dbReference>
<reference evidence="7" key="2">
    <citation type="submission" date="2022-09" db="EMBL/GenBank/DDBJ databases">
        <authorList>
            <person name="Sun Q."/>
            <person name="Ohkuma M."/>
        </authorList>
    </citation>
    <scope>NUCLEOTIDE SEQUENCE</scope>
    <source>
        <strain evidence="7">JCM 13583</strain>
    </source>
</reference>
<gene>
    <name evidence="7" type="ORF">GCM10007108_13350</name>
</gene>
<feature type="domain" description="Major facilitator superfamily (MFS) profile" evidence="6">
    <location>
        <begin position="1"/>
        <end position="407"/>
    </location>
</feature>
<protein>
    <submittedName>
        <fullName evidence="7">MFS transporter</fullName>
    </submittedName>
</protein>
<keyword evidence="3 5" id="KW-1133">Transmembrane helix</keyword>
<dbReference type="GO" id="GO:0022857">
    <property type="term" value="F:transmembrane transporter activity"/>
    <property type="evidence" value="ECO:0007669"/>
    <property type="project" value="InterPro"/>
</dbReference>
<dbReference type="InterPro" id="IPR036259">
    <property type="entry name" value="MFS_trans_sf"/>
</dbReference>
<feature type="transmembrane region" description="Helical" evidence="5">
    <location>
        <begin position="154"/>
        <end position="177"/>
    </location>
</feature>
<dbReference type="Gene3D" id="1.20.1250.20">
    <property type="entry name" value="MFS general substrate transporter like domains"/>
    <property type="match status" value="2"/>
</dbReference>
<feature type="transmembrane region" description="Helical" evidence="5">
    <location>
        <begin position="222"/>
        <end position="243"/>
    </location>
</feature>
<organism evidence="7 8">
    <name type="scientific">Thermogymnomonas acidicola</name>
    <dbReference type="NCBI Taxonomy" id="399579"/>
    <lineage>
        <taxon>Archaea</taxon>
        <taxon>Methanobacteriati</taxon>
        <taxon>Thermoplasmatota</taxon>
        <taxon>Thermoplasmata</taxon>
        <taxon>Thermoplasmatales</taxon>
        <taxon>Thermogymnomonas</taxon>
    </lineage>
</organism>
<evidence type="ECO:0000259" key="6">
    <source>
        <dbReference type="PROSITE" id="PS50850"/>
    </source>
</evidence>